<accession>A0A5E4PPL7</accession>
<sequence length="223" mass="25892">MLRRQDAAGSKSLVLGGQRVLDSGGGFLVEAADESRPRPVRDAAPVVLRDEQPRCMVCHLPFPQSYLFDTFDYSVCDQCRDDDDRHSLMTRTEAKTEFLLKDCDLDSRPPALRCVRRRNPHRARFADMRLYLRAQVERRALDVWGSREALEEEREARRRRSERAGDTAARRRLRALRMDVRSALYDRSTRAHEHALGEETHDAERDLYCRACACGYVQTYEKM</sequence>
<dbReference type="EMBL" id="FZQP02000046">
    <property type="protein sequence ID" value="VVC86943.1"/>
    <property type="molecule type" value="Genomic_DNA"/>
</dbReference>
<dbReference type="Proteomes" id="UP000324832">
    <property type="component" value="Unassembled WGS sequence"/>
</dbReference>
<reference evidence="11 12" key="1">
    <citation type="submission" date="2017-07" db="EMBL/GenBank/DDBJ databases">
        <authorList>
            <person name="Talla V."/>
            <person name="Backstrom N."/>
        </authorList>
    </citation>
    <scope>NUCLEOTIDE SEQUENCE [LARGE SCALE GENOMIC DNA]</scope>
</reference>
<keyword evidence="4" id="KW-0227">DNA damage</keyword>
<dbReference type="SUPFAM" id="SSF57716">
    <property type="entry name" value="Glucocorticoid receptor-like (DNA-binding domain)"/>
    <property type="match status" value="1"/>
</dbReference>
<dbReference type="GO" id="GO:0000715">
    <property type="term" value="P:nucleotide-excision repair, DNA damage recognition"/>
    <property type="evidence" value="ECO:0007669"/>
    <property type="project" value="TreeGrafter"/>
</dbReference>
<dbReference type="SUPFAM" id="SSF46955">
    <property type="entry name" value="Putative DNA-binding domain"/>
    <property type="match status" value="1"/>
</dbReference>
<dbReference type="PANTHER" id="PTHR10142:SF0">
    <property type="entry name" value="DNA REPAIR PROTEIN COMPLEMENTING XP-A CELLS"/>
    <property type="match status" value="1"/>
</dbReference>
<comment type="subcellular location">
    <subcellularLocation>
        <location evidence="1">Nucleus</location>
    </subcellularLocation>
</comment>
<dbReference type="InterPro" id="IPR022656">
    <property type="entry name" value="XPA_C"/>
</dbReference>
<evidence type="ECO:0000313" key="12">
    <source>
        <dbReference type="Proteomes" id="UP000324832"/>
    </source>
</evidence>
<keyword evidence="6" id="KW-0862">Zinc</keyword>
<dbReference type="InterPro" id="IPR037129">
    <property type="entry name" value="XPA_sf"/>
</dbReference>
<dbReference type="GO" id="GO:1901255">
    <property type="term" value="P:nucleotide-excision repair involved in interstrand cross-link repair"/>
    <property type="evidence" value="ECO:0007669"/>
    <property type="project" value="TreeGrafter"/>
</dbReference>
<feature type="domain" description="XPA C-terminal" evidence="10">
    <location>
        <begin position="86"/>
        <end position="136"/>
    </location>
</feature>
<dbReference type="GO" id="GO:0008270">
    <property type="term" value="F:zinc ion binding"/>
    <property type="evidence" value="ECO:0007669"/>
    <property type="project" value="UniProtKB-KW"/>
</dbReference>
<dbReference type="InterPro" id="IPR009061">
    <property type="entry name" value="DNA-bd_dom_put_sf"/>
</dbReference>
<dbReference type="InterPro" id="IPR022652">
    <property type="entry name" value="Znf_XPA_CS"/>
</dbReference>
<dbReference type="Pfam" id="PF01286">
    <property type="entry name" value="XPA_N"/>
    <property type="match status" value="1"/>
</dbReference>
<evidence type="ECO:0000256" key="6">
    <source>
        <dbReference type="ARBA" id="ARBA00022833"/>
    </source>
</evidence>
<dbReference type="GO" id="GO:0003684">
    <property type="term" value="F:damaged DNA binding"/>
    <property type="evidence" value="ECO:0007669"/>
    <property type="project" value="InterPro"/>
</dbReference>
<dbReference type="NCBIfam" id="TIGR00598">
    <property type="entry name" value="rad14"/>
    <property type="match status" value="1"/>
</dbReference>
<keyword evidence="5" id="KW-0863">Zinc-finger</keyword>
<evidence type="ECO:0000256" key="2">
    <source>
        <dbReference type="ARBA" id="ARBA00005548"/>
    </source>
</evidence>
<keyword evidence="8" id="KW-0234">DNA repair</keyword>
<dbReference type="GO" id="GO:0000110">
    <property type="term" value="C:nucleotide-excision repair factor 1 complex"/>
    <property type="evidence" value="ECO:0007669"/>
    <property type="project" value="TreeGrafter"/>
</dbReference>
<dbReference type="PANTHER" id="PTHR10142">
    <property type="entry name" value="DNA REPAIR PROTEIN COMPLEMENTING XP-A CELLS"/>
    <property type="match status" value="1"/>
</dbReference>
<keyword evidence="3" id="KW-0479">Metal-binding</keyword>
<keyword evidence="12" id="KW-1185">Reference proteome</keyword>
<comment type="similarity">
    <text evidence="2">Belongs to the XPA family.</text>
</comment>
<keyword evidence="9" id="KW-0539">Nucleus</keyword>
<dbReference type="GO" id="GO:0006284">
    <property type="term" value="P:base-excision repair"/>
    <property type="evidence" value="ECO:0007669"/>
    <property type="project" value="TreeGrafter"/>
</dbReference>
<dbReference type="Pfam" id="PF05181">
    <property type="entry name" value="XPA_C"/>
    <property type="match status" value="1"/>
</dbReference>
<name>A0A5E4PPL7_9NEOP</name>
<dbReference type="InterPro" id="IPR000465">
    <property type="entry name" value="XPA/RAD14"/>
</dbReference>
<dbReference type="Gene3D" id="3.90.530.10">
    <property type="entry name" value="XPA C-terminal domain"/>
    <property type="match status" value="1"/>
</dbReference>
<protein>
    <recommendedName>
        <fullName evidence="10">XPA C-terminal domain-containing protein</fullName>
    </recommendedName>
</protein>
<gene>
    <name evidence="11" type="ORF">LSINAPIS_LOCUS671</name>
</gene>
<dbReference type="GO" id="GO:0070914">
    <property type="term" value="P:UV-damage excision repair"/>
    <property type="evidence" value="ECO:0007669"/>
    <property type="project" value="TreeGrafter"/>
</dbReference>
<evidence type="ECO:0000256" key="1">
    <source>
        <dbReference type="ARBA" id="ARBA00004123"/>
    </source>
</evidence>
<evidence type="ECO:0000259" key="10">
    <source>
        <dbReference type="Pfam" id="PF05181"/>
    </source>
</evidence>
<evidence type="ECO:0000256" key="9">
    <source>
        <dbReference type="ARBA" id="ARBA00023242"/>
    </source>
</evidence>
<keyword evidence="7" id="KW-0238">DNA-binding</keyword>
<evidence type="ECO:0000256" key="8">
    <source>
        <dbReference type="ARBA" id="ARBA00023204"/>
    </source>
</evidence>
<proteinExistence type="inferred from homology"/>
<evidence type="ECO:0000256" key="3">
    <source>
        <dbReference type="ARBA" id="ARBA00022723"/>
    </source>
</evidence>
<evidence type="ECO:0000256" key="4">
    <source>
        <dbReference type="ARBA" id="ARBA00022763"/>
    </source>
</evidence>
<organism evidence="11 12">
    <name type="scientific">Leptidea sinapis</name>
    <dbReference type="NCBI Taxonomy" id="189913"/>
    <lineage>
        <taxon>Eukaryota</taxon>
        <taxon>Metazoa</taxon>
        <taxon>Ecdysozoa</taxon>
        <taxon>Arthropoda</taxon>
        <taxon>Hexapoda</taxon>
        <taxon>Insecta</taxon>
        <taxon>Pterygota</taxon>
        <taxon>Neoptera</taxon>
        <taxon>Endopterygota</taxon>
        <taxon>Lepidoptera</taxon>
        <taxon>Glossata</taxon>
        <taxon>Ditrysia</taxon>
        <taxon>Papilionoidea</taxon>
        <taxon>Pieridae</taxon>
        <taxon>Dismorphiinae</taxon>
        <taxon>Leptidea</taxon>
    </lineage>
</organism>
<dbReference type="AlphaFoldDB" id="A0A5E4PPL7"/>
<evidence type="ECO:0000256" key="5">
    <source>
        <dbReference type="ARBA" id="ARBA00022771"/>
    </source>
</evidence>
<evidence type="ECO:0000313" key="11">
    <source>
        <dbReference type="EMBL" id="VVC86943.1"/>
    </source>
</evidence>
<evidence type="ECO:0000256" key="7">
    <source>
        <dbReference type="ARBA" id="ARBA00023125"/>
    </source>
</evidence>